<dbReference type="InterPro" id="IPR001567">
    <property type="entry name" value="Pept_M3A_M3B_dom"/>
</dbReference>
<keyword evidence="6 11" id="KW-0482">Metalloprotease</keyword>
<keyword evidence="7" id="KW-1015">Disulfide bond</keyword>
<proteinExistence type="inferred from homology"/>
<dbReference type="GO" id="GO:0016020">
    <property type="term" value="C:membrane"/>
    <property type="evidence" value="ECO:0007669"/>
    <property type="project" value="InterPro"/>
</dbReference>
<evidence type="ECO:0000256" key="5">
    <source>
        <dbReference type="ARBA" id="ARBA00022833"/>
    </source>
</evidence>
<dbReference type="EMBL" id="NOWF01000003">
    <property type="protein sequence ID" value="OYD08316.1"/>
    <property type="molecule type" value="Genomic_DNA"/>
</dbReference>
<dbReference type="GO" id="GO:0004222">
    <property type="term" value="F:metalloendopeptidase activity"/>
    <property type="evidence" value="ECO:0007669"/>
    <property type="project" value="InterPro"/>
</dbReference>
<dbReference type="PANTHER" id="PTHR10514:SF27">
    <property type="entry name" value="ANGIOTENSIN-CONVERTING ENZYME"/>
    <property type="match status" value="1"/>
</dbReference>
<evidence type="ECO:0000256" key="10">
    <source>
        <dbReference type="PIRSR" id="PIRSR601548-8"/>
    </source>
</evidence>
<sequence>MQTGGPDRFRRGSGGDFLVIREREKRERQRRQRSMEEKAKAFLDDIVPEIQSLNRKTAEAYWKASTTGEKRYEEEYARSVKELLAIYADAERFQTLKKLRDASLQDPLIRRQIDLLYAEFVGNQMKPEQIEERVRLETEIESIFVNFRAEYRGEKVSDNEIKEAFRRERNTYKRKDLWKASKQVGAQVKDRLLRLVRLRNETAEALGYRDFYQMSLSLNEIDESELFTLLEELKEQTDQPFSDMKKEMDKTVAGRYDFLRPEGIRPWHYEDPFFQEAPKVFEANMDDFFKEKKLEDLADRTYRGIGLDVAVILEQSDLYEREGKSQHAFCMDIDRAGDTRVLCNLRSDAYWMNTLLHELGHGVYDKYHDRDLPYLLRQPAHISATEAVAMLMGRLGKDPEWLRCIAGVPEERLKEVRESIRKQSILDMLVFVRWCLVMVYFERDLYTDPDRNLNQRWWDYVEQFQFLPRPEHRNQPDWASKIHLAVAPVYYQNYLLGELMASQILETMRRELKTSHPLVEREEAGPFLRDRLFKPGARLPWNEWLKQATGEKLNPRYFVEQFVDAEATTVEKK</sequence>
<evidence type="ECO:0000256" key="8">
    <source>
        <dbReference type="ARBA" id="ARBA00023180"/>
    </source>
</evidence>
<dbReference type="OrthoDB" id="9762795at2"/>
<comment type="caution">
    <text evidence="13">The sequence shown here is derived from an EMBL/GenBank/DDBJ whole genome shotgun (WGS) entry which is preliminary data.</text>
</comment>
<gene>
    <name evidence="13" type="ORF">CHM34_05565</name>
</gene>
<evidence type="ECO:0000256" key="4">
    <source>
        <dbReference type="ARBA" id="ARBA00022801"/>
    </source>
</evidence>
<reference evidence="13 14" key="1">
    <citation type="submission" date="2017-07" db="EMBL/GenBank/DDBJ databases">
        <title>The genome sequence of Paludifilum halophilum highlights mechanisms for microbial adaptation to high salt environemnts.</title>
        <authorList>
            <person name="Belbahri L."/>
        </authorList>
    </citation>
    <scope>NUCLEOTIDE SEQUENCE [LARGE SCALE GENOMIC DNA]</scope>
    <source>
        <strain evidence="13 14">DSM 102817</strain>
    </source>
</reference>
<dbReference type="PANTHER" id="PTHR10514">
    <property type="entry name" value="ANGIOTENSIN-CONVERTING ENZYME"/>
    <property type="match status" value="1"/>
</dbReference>
<feature type="active site" description="Proton donor 2" evidence="9">
    <location>
        <position position="483"/>
    </location>
</feature>
<keyword evidence="2 10" id="KW-0479">Metal-binding</keyword>
<feature type="binding site" evidence="10">
    <location>
        <position position="361"/>
    </location>
    <ligand>
        <name>Zn(2+)</name>
        <dbReference type="ChEBI" id="CHEBI:29105"/>
        <label>2</label>
        <note>catalytic</note>
    </ligand>
</feature>
<accession>A0A235B7P8</accession>
<evidence type="ECO:0000256" key="3">
    <source>
        <dbReference type="ARBA" id="ARBA00022729"/>
    </source>
</evidence>
<evidence type="ECO:0000256" key="7">
    <source>
        <dbReference type="ARBA" id="ARBA00023157"/>
    </source>
</evidence>
<keyword evidence="1 11" id="KW-0645">Protease</keyword>
<evidence type="ECO:0000313" key="14">
    <source>
        <dbReference type="Proteomes" id="UP000215459"/>
    </source>
</evidence>
<dbReference type="Gene3D" id="1.10.1370.30">
    <property type="match status" value="1"/>
</dbReference>
<keyword evidence="8" id="KW-0325">Glycoprotein</keyword>
<keyword evidence="14" id="KW-1185">Reference proteome</keyword>
<evidence type="ECO:0000313" key="13">
    <source>
        <dbReference type="EMBL" id="OYD08316.1"/>
    </source>
</evidence>
<feature type="binding site" evidence="10">
    <location>
        <position position="357"/>
    </location>
    <ligand>
        <name>Zn(2+)</name>
        <dbReference type="ChEBI" id="CHEBI:29105"/>
        <label>2</label>
        <note>catalytic</note>
    </ligand>
</feature>
<keyword evidence="3" id="KW-0732">Signal</keyword>
<protein>
    <recommendedName>
        <fullName evidence="12">Peptidase M3A/M3B catalytic domain-containing protein</fullName>
    </recommendedName>
</protein>
<dbReference type="GO" id="GO:0046872">
    <property type="term" value="F:metal ion binding"/>
    <property type="evidence" value="ECO:0007669"/>
    <property type="project" value="UniProtKB-UniRule"/>
</dbReference>
<comment type="similarity">
    <text evidence="11">Belongs to the peptidase M3 family.</text>
</comment>
<evidence type="ECO:0000256" key="6">
    <source>
        <dbReference type="ARBA" id="ARBA00023049"/>
    </source>
</evidence>
<dbReference type="SUPFAM" id="SSF55486">
    <property type="entry name" value="Metalloproteases ('zincins'), catalytic domain"/>
    <property type="match status" value="1"/>
</dbReference>
<comment type="cofactor">
    <cofactor evidence="11">
        <name>Zn(2+)</name>
        <dbReference type="ChEBI" id="CHEBI:29105"/>
    </cofactor>
    <text evidence="11">Binds 1 zinc ion.</text>
</comment>
<dbReference type="Pfam" id="PF01432">
    <property type="entry name" value="Peptidase_M3"/>
    <property type="match status" value="1"/>
</dbReference>
<evidence type="ECO:0000256" key="11">
    <source>
        <dbReference type="RuleBase" id="RU003435"/>
    </source>
</evidence>
<feature type="active site" description="Proton acceptor 2" evidence="9">
    <location>
        <position position="358"/>
    </location>
</feature>
<evidence type="ECO:0000256" key="1">
    <source>
        <dbReference type="ARBA" id="ARBA00022670"/>
    </source>
</evidence>
<keyword evidence="4 11" id="KW-0378">Hydrolase</keyword>
<feature type="binding site" evidence="10">
    <location>
        <position position="386"/>
    </location>
    <ligand>
        <name>Zn(2+)</name>
        <dbReference type="ChEBI" id="CHEBI:29105"/>
        <label>2</label>
        <note>catalytic</note>
    </ligand>
</feature>
<evidence type="ECO:0000256" key="9">
    <source>
        <dbReference type="PIRSR" id="PIRSR601548-11"/>
    </source>
</evidence>
<name>A0A235B7P8_9BACL</name>
<keyword evidence="5 10" id="KW-0862">Zinc</keyword>
<dbReference type="GO" id="GO:0008241">
    <property type="term" value="F:peptidyl-dipeptidase activity"/>
    <property type="evidence" value="ECO:0007669"/>
    <property type="project" value="InterPro"/>
</dbReference>
<evidence type="ECO:0000259" key="12">
    <source>
        <dbReference type="Pfam" id="PF01432"/>
    </source>
</evidence>
<dbReference type="Proteomes" id="UP000215459">
    <property type="component" value="Unassembled WGS sequence"/>
</dbReference>
<feature type="domain" description="Peptidase M3A/M3B catalytic" evidence="12">
    <location>
        <begin position="317"/>
        <end position="562"/>
    </location>
</feature>
<organism evidence="13 14">
    <name type="scientific">Paludifilum halophilum</name>
    <dbReference type="NCBI Taxonomy" id="1642702"/>
    <lineage>
        <taxon>Bacteria</taxon>
        <taxon>Bacillati</taxon>
        <taxon>Bacillota</taxon>
        <taxon>Bacilli</taxon>
        <taxon>Bacillales</taxon>
        <taxon>Thermoactinomycetaceae</taxon>
        <taxon>Paludifilum</taxon>
    </lineage>
</organism>
<dbReference type="GO" id="GO:0006508">
    <property type="term" value="P:proteolysis"/>
    <property type="evidence" value="ECO:0007669"/>
    <property type="project" value="UniProtKB-KW"/>
</dbReference>
<dbReference type="Pfam" id="PF01401">
    <property type="entry name" value="Peptidase_M2"/>
    <property type="match status" value="1"/>
</dbReference>
<evidence type="ECO:0000256" key="2">
    <source>
        <dbReference type="ARBA" id="ARBA00022723"/>
    </source>
</evidence>
<dbReference type="AlphaFoldDB" id="A0A235B7P8"/>
<dbReference type="InterPro" id="IPR001548">
    <property type="entry name" value="Peptidase_M2"/>
</dbReference>